<feature type="compositionally biased region" description="Basic residues" evidence="8">
    <location>
        <begin position="105"/>
        <end position="119"/>
    </location>
</feature>
<evidence type="ECO:0000256" key="3">
    <source>
        <dbReference type="ARBA" id="ARBA00022989"/>
    </source>
</evidence>
<evidence type="ECO:0000259" key="10">
    <source>
        <dbReference type="PROSITE" id="PS50262"/>
    </source>
</evidence>
<dbReference type="CDD" id="cd00637">
    <property type="entry name" value="7tm_classA_rhodopsin-like"/>
    <property type="match status" value="1"/>
</dbReference>
<dbReference type="InterPro" id="IPR017452">
    <property type="entry name" value="GPCR_Rhodpsn_7TM"/>
</dbReference>
<feature type="transmembrane region" description="Helical" evidence="9">
    <location>
        <begin position="659"/>
        <end position="682"/>
    </location>
</feature>
<keyword evidence="5 9" id="KW-0472">Membrane</keyword>
<evidence type="ECO:0000256" key="7">
    <source>
        <dbReference type="ARBA" id="ARBA00023224"/>
    </source>
</evidence>
<evidence type="ECO:0000256" key="1">
    <source>
        <dbReference type="ARBA" id="ARBA00004141"/>
    </source>
</evidence>
<keyword evidence="4" id="KW-0297">G-protein coupled receptor</keyword>
<feature type="compositionally biased region" description="Polar residues" evidence="8">
    <location>
        <begin position="729"/>
        <end position="744"/>
    </location>
</feature>
<comment type="subcellular location">
    <subcellularLocation>
        <location evidence="1">Membrane</location>
        <topology evidence="1">Multi-pass membrane protein</topology>
    </subcellularLocation>
</comment>
<dbReference type="GeneTree" id="ENSGT00940000157990"/>
<feature type="compositionally biased region" description="Basic and acidic residues" evidence="8">
    <location>
        <begin position="307"/>
        <end position="317"/>
    </location>
</feature>
<dbReference type="InParanoid" id="H3CR90"/>
<evidence type="ECO:0000256" key="6">
    <source>
        <dbReference type="ARBA" id="ARBA00023170"/>
    </source>
</evidence>
<dbReference type="InterPro" id="IPR000276">
    <property type="entry name" value="GPCR_Rhodpsn"/>
</dbReference>
<dbReference type="InterPro" id="IPR031943">
    <property type="entry name" value="CARMIL_C"/>
</dbReference>
<feature type="region of interest" description="Disordered" evidence="8">
    <location>
        <begin position="266"/>
        <end position="508"/>
    </location>
</feature>
<evidence type="ECO:0000313" key="11">
    <source>
        <dbReference type="Ensembl" id="ENSTNIP00000010774.1"/>
    </source>
</evidence>
<dbReference type="AlphaFoldDB" id="H3CR90"/>
<reference evidence="12" key="1">
    <citation type="journal article" date="2004" name="Nature">
        <title>Genome duplication in the teleost fish Tetraodon nigroviridis reveals the early vertebrate proto-karyotype.</title>
        <authorList>
            <person name="Jaillon O."/>
            <person name="Aury J.-M."/>
            <person name="Brunet F."/>
            <person name="Petit J.-L."/>
            <person name="Stange-Thomann N."/>
            <person name="Mauceli E."/>
            <person name="Bouneau L."/>
            <person name="Fischer C."/>
            <person name="Ozouf-Costaz C."/>
            <person name="Bernot A."/>
            <person name="Nicaud S."/>
            <person name="Jaffe D."/>
            <person name="Fisher S."/>
            <person name="Lutfalla G."/>
            <person name="Dossat C."/>
            <person name="Segurens B."/>
            <person name="Dasilva C."/>
            <person name="Salanoubat M."/>
            <person name="Levy M."/>
            <person name="Boudet N."/>
            <person name="Castellano S."/>
            <person name="Anthouard V."/>
            <person name="Jubin C."/>
            <person name="Castelli V."/>
            <person name="Katinka M."/>
            <person name="Vacherie B."/>
            <person name="Biemont C."/>
            <person name="Skalli Z."/>
            <person name="Cattolico L."/>
            <person name="Poulain J."/>
            <person name="De Berardinis V."/>
            <person name="Cruaud C."/>
            <person name="Duprat S."/>
            <person name="Brottier P."/>
            <person name="Coutanceau J.-P."/>
            <person name="Gouzy J."/>
            <person name="Parra G."/>
            <person name="Lardier G."/>
            <person name="Chapple C."/>
            <person name="McKernan K.J."/>
            <person name="McEwan P."/>
            <person name="Bosak S."/>
            <person name="Kellis M."/>
            <person name="Volff J.-N."/>
            <person name="Guigo R."/>
            <person name="Zody M.C."/>
            <person name="Mesirov J."/>
            <person name="Lindblad-Toh K."/>
            <person name="Birren B."/>
            <person name="Nusbaum C."/>
            <person name="Kahn D."/>
            <person name="Robinson-Rechavi M."/>
            <person name="Laudet V."/>
            <person name="Schachter V."/>
            <person name="Quetier F."/>
            <person name="Saurin W."/>
            <person name="Scarpelli C."/>
            <person name="Wincker P."/>
            <person name="Lander E.S."/>
            <person name="Weissenbach J."/>
            <person name="Roest Crollius H."/>
        </authorList>
    </citation>
    <scope>NUCLEOTIDE SEQUENCE [LARGE SCALE GENOMIC DNA]</scope>
</reference>
<dbReference type="Ensembl" id="ENSTNIT00000010955.1">
    <property type="protein sequence ID" value="ENSTNIP00000010774.1"/>
    <property type="gene ID" value="ENSTNIG00000007952.1"/>
</dbReference>
<feature type="region of interest" description="Disordered" evidence="8">
    <location>
        <begin position="207"/>
        <end position="243"/>
    </location>
</feature>
<feature type="region of interest" description="Disordered" evidence="8">
    <location>
        <begin position="49"/>
        <end position="87"/>
    </location>
</feature>
<evidence type="ECO:0000313" key="12">
    <source>
        <dbReference type="Proteomes" id="UP000007303"/>
    </source>
</evidence>
<keyword evidence="12" id="KW-1185">Reference proteome</keyword>
<feature type="transmembrane region" description="Helical" evidence="9">
    <location>
        <begin position="538"/>
        <end position="565"/>
    </location>
</feature>
<reference evidence="11" key="3">
    <citation type="submission" date="2025-09" db="UniProtKB">
        <authorList>
            <consortium name="Ensembl"/>
        </authorList>
    </citation>
    <scope>IDENTIFICATION</scope>
</reference>
<feature type="region of interest" description="Disordered" evidence="8">
    <location>
        <begin position="715"/>
        <end position="744"/>
    </location>
</feature>
<dbReference type="SUPFAM" id="SSF81321">
    <property type="entry name" value="Family A G protein-coupled receptor-like"/>
    <property type="match status" value="1"/>
</dbReference>
<evidence type="ECO:0000256" key="9">
    <source>
        <dbReference type="SAM" id="Phobius"/>
    </source>
</evidence>
<dbReference type="Pfam" id="PF16000">
    <property type="entry name" value="CARMIL_C"/>
    <property type="match status" value="1"/>
</dbReference>
<proteinExistence type="predicted"/>
<evidence type="ECO:0000256" key="2">
    <source>
        <dbReference type="ARBA" id="ARBA00022692"/>
    </source>
</evidence>
<dbReference type="PANTHER" id="PTHR45695:SF29">
    <property type="entry name" value="SOMATOSTATIN RECEPTOR TYPE 3 ISOFORM X2"/>
    <property type="match status" value="1"/>
</dbReference>
<dbReference type="Pfam" id="PF00001">
    <property type="entry name" value="7tm_1"/>
    <property type="match status" value="1"/>
</dbReference>
<keyword evidence="3 9" id="KW-1133">Transmembrane helix</keyword>
<dbReference type="PANTHER" id="PTHR45695">
    <property type="entry name" value="LEUCOKININ RECEPTOR-RELATED"/>
    <property type="match status" value="1"/>
</dbReference>
<dbReference type="Proteomes" id="UP000007303">
    <property type="component" value="Unassembled WGS sequence"/>
</dbReference>
<sequence>MRQVSQAKRWDDLGPGRHTLRQSRVIESLDFPDEEFSVNLGIDTMAIKKRSSRTRRIRPVSSRLSDEEASPSPTPPAPPHPAPLTHSASWECLSTLPTNGSPLRHVTHVRPRPPRRHPAGHLPSDAQYTENGGVSMLEDGLPDFYSKRVLPDSQLSSLHQAQSLRRKKRRSVLSIFSGFRRNRNSTICNQESDNALENVYSMIQHPKDAARPDSAVPGANGSVASPRSPQDAPGQGVRAASPPCLIQRQSTDLVSMVYSCIGAEIEDSDGSSTSDTRATAETERLTTVSEAPADTRSNGHVVPSRQQTDRQTCRQERIVPLAGTQAEVEEDAHSGGGTRPEPPPQSTKPSLAIMRQRHLQDSLEEAGRLREEEDQSEKRPEDRPRVRGQEGQRPLIPNTVKAPCFDKTSPEKEATSPSSLPGEESTGEQRSFPPAQPTIQEEERKSPPAPAKAGIEAGNPPSQDEEGQNGFSASSHPARKPNSVDTGMDPGIPSDLDRSSDRRVPVSKPCFPQYRNRSLDCPAGTRCYESPRLGNKDWLFFLVPAFLVYYVAPLLCIAINCGLIISHLRRCRATLAADRRNKKATALLIASTVVFAISWLPYYALEFVNVTSHQFSSAAFPLSRFARNLSSTLSPLYLTPTSLGPTGQADAGVSLWWEVASLIAILLVCLAPCWNPPLYFLLSRPAVRQLRAMLPSFFHKSLARKPVQGWRIAPAPPSRLPHVQKHSLTHQTHTQTDSVKLAQT</sequence>
<evidence type="ECO:0000256" key="5">
    <source>
        <dbReference type="ARBA" id="ARBA00023136"/>
    </source>
</evidence>
<dbReference type="Gene3D" id="1.20.1070.10">
    <property type="entry name" value="Rhodopsin 7-helix transmembrane proteins"/>
    <property type="match status" value="1"/>
</dbReference>
<dbReference type="PROSITE" id="PS50262">
    <property type="entry name" value="G_PROTEIN_RECEP_F1_2"/>
    <property type="match status" value="1"/>
</dbReference>
<evidence type="ECO:0000256" key="8">
    <source>
        <dbReference type="SAM" id="MobiDB-lite"/>
    </source>
</evidence>
<feature type="compositionally biased region" description="Basic residues" evidence="8">
    <location>
        <begin position="49"/>
        <end position="58"/>
    </location>
</feature>
<feature type="compositionally biased region" description="Pro residues" evidence="8">
    <location>
        <begin position="72"/>
        <end position="82"/>
    </location>
</feature>
<evidence type="ECO:0000256" key="4">
    <source>
        <dbReference type="ARBA" id="ARBA00023040"/>
    </source>
</evidence>
<keyword evidence="2 9" id="KW-0812">Transmembrane</keyword>
<keyword evidence="7" id="KW-0807">Transducer</keyword>
<dbReference type="STRING" id="99883.ENSTNIP00000010774"/>
<name>H3CR90_TETNG</name>
<protein>
    <recommendedName>
        <fullName evidence="10">G-protein coupled receptors family 1 profile domain-containing protein</fullName>
    </recommendedName>
</protein>
<feature type="region of interest" description="Disordered" evidence="8">
    <location>
        <begin position="101"/>
        <end position="129"/>
    </location>
</feature>
<feature type="compositionally biased region" description="Basic and acidic residues" evidence="8">
    <location>
        <begin position="495"/>
        <end position="504"/>
    </location>
</feature>
<dbReference type="GO" id="GO:0004930">
    <property type="term" value="F:G protein-coupled receptor activity"/>
    <property type="evidence" value="ECO:0007669"/>
    <property type="project" value="UniProtKB-KW"/>
</dbReference>
<organism evidence="11 12">
    <name type="scientific">Tetraodon nigroviridis</name>
    <name type="common">Spotted green pufferfish</name>
    <name type="synonym">Chelonodon nigroviridis</name>
    <dbReference type="NCBI Taxonomy" id="99883"/>
    <lineage>
        <taxon>Eukaryota</taxon>
        <taxon>Metazoa</taxon>
        <taxon>Chordata</taxon>
        <taxon>Craniata</taxon>
        <taxon>Vertebrata</taxon>
        <taxon>Euteleostomi</taxon>
        <taxon>Actinopterygii</taxon>
        <taxon>Neopterygii</taxon>
        <taxon>Teleostei</taxon>
        <taxon>Neoteleostei</taxon>
        <taxon>Acanthomorphata</taxon>
        <taxon>Eupercaria</taxon>
        <taxon>Tetraodontiformes</taxon>
        <taxon>Tetradontoidea</taxon>
        <taxon>Tetraodontidae</taxon>
        <taxon>Tetraodon</taxon>
    </lineage>
</organism>
<reference evidence="11" key="2">
    <citation type="submission" date="2025-08" db="UniProtKB">
        <authorList>
            <consortium name="Ensembl"/>
        </authorList>
    </citation>
    <scope>IDENTIFICATION</scope>
</reference>
<feature type="transmembrane region" description="Helical" evidence="9">
    <location>
        <begin position="586"/>
        <end position="605"/>
    </location>
</feature>
<keyword evidence="6" id="KW-0675">Receptor</keyword>
<dbReference type="GO" id="GO:0005886">
    <property type="term" value="C:plasma membrane"/>
    <property type="evidence" value="ECO:0007669"/>
    <property type="project" value="TreeGrafter"/>
</dbReference>
<dbReference type="HOGENOM" id="CLU_373358_0_0_1"/>
<feature type="domain" description="G-protein coupled receptors family 1 profile" evidence="10">
    <location>
        <begin position="527"/>
        <end position="638"/>
    </location>
</feature>
<accession>H3CR90</accession>
<feature type="compositionally biased region" description="Basic and acidic residues" evidence="8">
    <location>
        <begin position="358"/>
        <end position="390"/>
    </location>
</feature>